<dbReference type="InterPro" id="IPR036420">
    <property type="entry name" value="BRCT_dom_sf"/>
</dbReference>
<dbReference type="GeneID" id="9839225"/>
<evidence type="ECO:0000313" key="5">
    <source>
        <dbReference type="Proteomes" id="UP000483820"/>
    </source>
</evidence>
<evidence type="ECO:0000313" key="4">
    <source>
        <dbReference type="EMBL" id="KAF1752468.1"/>
    </source>
</evidence>
<dbReference type="Pfam" id="PF12796">
    <property type="entry name" value="Ank_2"/>
    <property type="match status" value="1"/>
</dbReference>
<protein>
    <recommendedName>
        <fullName evidence="3">BRCT domain-containing protein</fullName>
    </recommendedName>
</protein>
<dbReference type="InterPro" id="IPR002110">
    <property type="entry name" value="Ankyrin_rpt"/>
</dbReference>
<dbReference type="PROSITE" id="PS50297">
    <property type="entry name" value="ANK_REP_REGION"/>
    <property type="match status" value="1"/>
</dbReference>
<keyword evidence="2" id="KW-0812">Transmembrane</keyword>
<dbReference type="Proteomes" id="UP000483820">
    <property type="component" value="Chromosome V"/>
</dbReference>
<dbReference type="PROSITE" id="PS50172">
    <property type="entry name" value="BRCT"/>
    <property type="match status" value="1"/>
</dbReference>
<dbReference type="KEGG" id="crq:GCK72_019023"/>
<evidence type="ECO:0000256" key="2">
    <source>
        <dbReference type="SAM" id="Phobius"/>
    </source>
</evidence>
<dbReference type="Gene3D" id="3.40.50.10190">
    <property type="entry name" value="BRCT domain"/>
    <property type="match status" value="1"/>
</dbReference>
<dbReference type="InterPro" id="IPR001357">
    <property type="entry name" value="BRCT_dom"/>
</dbReference>
<keyword evidence="2" id="KW-1133">Transmembrane helix</keyword>
<dbReference type="AlphaFoldDB" id="A0A6A5GBI7"/>
<accession>A0A6A5GBI7</accession>
<keyword evidence="2" id="KW-0472">Membrane</keyword>
<dbReference type="InterPro" id="IPR053345">
    <property type="entry name" value="Ankyrin_repeat-containing"/>
</dbReference>
<feature type="transmembrane region" description="Helical" evidence="2">
    <location>
        <begin position="312"/>
        <end position="339"/>
    </location>
</feature>
<dbReference type="SMART" id="SM00292">
    <property type="entry name" value="BRCT"/>
    <property type="match status" value="1"/>
</dbReference>
<reference evidence="4 5" key="1">
    <citation type="submission" date="2019-12" db="EMBL/GenBank/DDBJ databases">
        <title>Chromosome-level assembly of the Caenorhabditis remanei genome.</title>
        <authorList>
            <person name="Teterina A.A."/>
            <person name="Willis J.H."/>
            <person name="Phillips P.C."/>
        </authorList>
    </citation>
    <scope>NUCLEOTIDE SEQUENCE [LARGE SCALE GENOMIC DNA]</scope>
    <source>
        <strain evidence="4 5">PX506</strain>
        <tissue evidence="4">Whole organism</tissue>
    </source>
</reference>
<dbReference type="EMBL" id="WUAV01000005">
    <property type="protein sequence ID" value="KAF1752468.1"/>
    <property type="molecule type" value="Genomic_DNA"/>
</dbReference>
<dbReference type="InterPro" id="IPR036770">
    <property type="entry name" value="Ankyrin_rpt-contain_sf"/>
</dbReference>
<comment type="caution">
    <text evidence="4">The sequence shown here is derived from an EMBL/GenBank/DDBJ whole genome shotgun (WGS) entry which is preliminary data.</text>
</comment>
<dbReference type="PANTHER" id="PTHR22956:SF14">
    <property type="entry name" value="BRCT DOMAIN-CONTAINING PROTEIN"/>
    <property type="match status" value="1"/>
</dbReference>
<dbReference type="Gene3D" id="1.25.40.20">
    <property type="entry name" value="Ankyrin repeat-containing domain"/>
    <property type="match status" value="1"/>
</dbReference>
<gene>
    <name evidence="4" type="ORF">GCK72_019023</name>
</gene>
<dbReference type="PROSITE" id="PS50088">
    <property type="entry name" value="ANK_REPEAT"/>
    <property type="match status" value="1"/>
</dbReference>
<evidence type="ECO:0000259" key="3">
    <source>
        <dbReference type="PROSITE" id="PS50172"/>
    </source>
</evidence>
<dbReference type="SMART" id="SM00248">
    <property type="entry name" value="ANK"/>
    <property type="match status" value="2"/>
</dbReference>
<sequence length="716" mass="83712">MHEMRDWFKLADKNNGYLMLLRESAEWSMKLKKLKEKSENLEQKQSISVKDILNKIKLIESGKCFRKDSSYFVKLQNVISSLISITLFTSNMVPQTREYLDSLSEVKNKLEIVKKEIMTVNKMRPTSDSNAVLSLTNARQISEAIGLCTRTLKNMDSARRHRKHLLSIKEFEKETEETLRHFKLRDWEHPSTALRDMLDKIDELNQESINLKNDSLDEMTGILEKAAKINGMPGKKTTLQKFYKNLSTSSHEESYSNDDYYFNIVQNLDLQFSDYHGRLRNSREFLALLKNYFDEIFGEPNPKNNKKSIEPAVSITSLVFIIIGIIFVILIVSVLVYGLTEAGRTKYKNLYLYYFGKPEEFEKRWRYSLFMDQFNLKNSLLDAVREVNKTNLLKVLKNGAYVNVYNKYGNTALHVATKLGHVELVDVLIRYGADRTLLNSSNRLPEEMLPFRYRAYQPEKADQYDKIKAIYKKYKNKKFRKSVPQVFPVHSFHIFIDDRTETNLTNTFMEKFQSITSDEAMETTTHFVVKTDQYGVMETDRLDLLLWIFNGVIIVKEQWMTDCLDDEKIISQDYNYLVENIKYKGVIYNSILTWTEYMAKGKMPFLIGVYVALVMEHYDNLLTLTAIIESHGGIVLNEFPLKGYFNKNAHPYLHANLGPIFLIHDGSIDLNEYKNDPDRLYNLFTEEEFVIFLLKHEINIDTRENPIPAIKEKAIK</sequence>
<organism evidence="4 5">
    <name type="scientific">Caenorhabditis remanei</name>
    <name type="common">Caenorhabditis vulgaris</name>
    <dbReference type="NCBI Taxonomy" id="31234"/>
    <lineage>
        <taxon>Eukaryota</taxon>
        <taxon>Metazoa</taxon>
        <taxon>Ecdysozoa</taxon>
        <taxon>Nematoda</taxon>
        <taxon>Chromadorea</taxon>
        <taxon>Rhabditida</taxon>
        <taxon>Rhabditina</taxon>
        <taxon>Rhabditomorpha</taxon>
        <taxon>Rhabditoidea</taxon>
        <taxon>Rhabditidae</taxon>
        <taxon>Peloderinae</taxon>
        <taxon>Caenorhabditis</taxon>
    </lineage>
</organism>
<dbReference type="SUPFAM" id="SSF48403">
    <property type="entry name" value="Ankyrin repeat"/>
    <property type="match status" value="1"/>
</dbReference>
<dbReference type="RefSeq" id="XP_053581759.1">
    <property type="nucleotide sequence ID" value="XM_053732846.1"/>
</dbReference>
<dbReference type="CTD" id="9839225"/>
<keyword evidence="1" id="KW-0040">ANK repeat</keyword>
<evidence type="ECO:0000256" key="1">
    <source>
        <dbReference type="PROSITE-ProRule" id="PRU00023"/>
    </source>
</evidence>
<dbReference type="Pfam" id="PF00533">
    <property type="entry name" value="BRCT"/>
    <property type="match status" value="1"/>
</dbReference>
<feature type="domain" description="BRCT" evidence="3">
    <location>
        <begin position="514"/>
        <end position="577"/>
    </location>
</feature>
<feature type="repeat" description="ANK" evidence="1">
    <location>
        <begin position="408"/>
        <end position="440"/>
    </location>
</feature>
<dbReference type="PANTHER" id="PTHR22956">
    <property type="entry name" value="ANKYRIN REPEAT-CONTAINING PROTEIN F37A4.4-RELATED-RELATED"/>
    <property type="match status" value="1"/>
</dbReference>
<proteinExistence type="predicted"/>
<dbReference type="SUPFAM" id="SSF52113">
    <property type="entry name" value="BRCT domain"/>
    <property type="match status" value="1"/>
</dbReference>
<name>A0A6A5GBI7_CAERE</name>